<organism evidence="1">
    <name type="scientific">hydrothermal vent metagenome</name>
    <dbReference type="NCBI Taxonomy" id="652676"/>
    <lineage>
        <taxon>unclassified sequences</taxon>
        <taxon>metagenomes</taxon>
        <taxon>ecological metagenomes</taxon>
    </lineage>
</organism>
<accession>A0A3B0X3N7</accession>
<dbReference type="AlphaFoldDB" id="A0A3B0X3N7"/>
<proteinExistence type="predicted"/>
<evidence type="ECO:0000313" key="1">
    <source>
        <dbReference type="EMBL" id="VAW58082.1"/>
    </source>
</evidence>
<sequence length="179" mass="20416">MASLYISKIHISLQVKVPRELSERHLPSSAQVVGEVLTEQVVAAVKKHKLSYFPGLDFLQKQGGIDDDLLEAMEAIAWFSCKLVREEVNKKLRAFFSELHFQAVKCTSYAMPSVRIKQINAWQALVEHYTPDTVKLDVIASVLKKEQRPAGLENGSRQLFRRNLEDSFEQFEIIQTSLL</sequence>
<name>A0A3B0X3N7_9ZZZZ</name>
<reference evidence="1" key="1">
    <citation type="submission" date="2018-06" db="EMBL/GenBank/DDBJ databases">
        <authorList>
            <person name="Zhirakovskaya E."/>
        </authorList>
    </citation>
    <scope>NUCLEOTIDE SEQUENCE</scope>
</reference>
<dbReference type="EMBL" id="UOFG01000016">
    <property type="protein sequence ID" value="VAW58082.1"/>
    <property type="molecule type" value="Genomic_DNA"/>
</dbReference>
<protein>
    <submittedName>
        <fullName evidence="1">Uncharacterized protein</fullName>
    </submittedName>
</protein>
<gene>
    <name evidence="1" type="ORF">MNBD_GAMMA11-253</name>
</gene>